<keyword evidence="2" id="KW-1185">Reference proteome</keyword>
<reference evidence="1 2" key="1">
    <citation type="submission" date="2020-02" db="EMBL/GenBank/DDBJ databases">
        <authorList>
            <person name="Kim Y.B."/>
            <person name="Roh S.W."/>
        </authorList>
    </citation>
    <scope>NUCLEOTIDE SEQUENCE [LARGE SCALE GENOMIC DNA]</scope>
    <source>
        <strain evidence="1 2">DSM 103574</strain>
    </source>
</reference>
<dbReference type="EMBL" id="CP048649">
    <property type="protein sequence ID" value="QIB70510.1"/>
    <property type="molecule type" value="Genomic_DNA"/>
</dbReference>
<dbReference type="AlphaFoldDB" id="A0A858BZY4"/>
<dbReference type="RefSeq" id="WP_163067747.1">
    <property type="nucleotide sequence ID" value="NZ_CP048649.1"/>
</dbReference>
<proteinExistence type="predicted"/>
<name>A0A858BZY4_9FIRM</name>
<dbReference type="KEGG" id="abut:Ami103574_14955"/>
<sequence>MERKFKVIRGGMDSPLHSSKQFISAYVTDTRLMGVTGLYIHWGIEDESLSSDFHQFFYFDAEEYGFETYKSIMGNDIEEITVIESALLGGLGGKKVKLTEKEACYLVQEYARTNFRLAISLPKGREEYDFILQKDITLSAKEKSALMKKMCDPIHSENQLINYFLMRCFGRDLEAAAFLTDGTASLEAYSSYPISTLCKNTIDVCDGEAGTYLCESLIESGSNYRIVISEVALDGLTITSLTKRSDFKVTAAEAAMMLSRPEFITVYDLATDNDEFIDGCLAEITTNAMMTVHENGRLFLAFNKNNAHVDQAVFRLNEDVYGMFYISDFGQMIIASYQVSSIQSLELDLRKSNLRNYLNMTSKYEFKEPVLYEFIQSDFDDFEDFLEFIRE</sequence>
<evidence type="ECO:0000313" key="2">
    <source>
        <dbReference type="Proteomes" id="UP000466848"/>
    </source>
</evidence>
<protein>
    <submittedName>
        <fullName evidence="1">Uncharacterized protein</fullName>
    </submittedName>
</protein>
<dbReference type="Proteomes" id="UP000466848">
    <property type="component" value="Chromosome"/>
</dbReference>
<accession>A0A858BZY4</accession>
<evidence type="ECO:0000313" key="1">
    <source>
        <dbReference type="EMBL" id="QIB70510.1"/>
    </source>
</evidence>
<gene>
    <name evidence="1" type="ORF">Ami103574_14955</name>
</gene>
<organism evidence="1 2">
    <name type="scientific">Aminipila butyrica</name>
    <dbReference type="NCBI Taxonomy" id="433296"/>
    <lineage>
        <taxon>Bacteria</taxon>
        <taxon>Bacillati</taxon>
        <taxon>Bacillota</taxon>
        <taxon>Clostridia</taxon>
        <taxon>Peptostreptococcales</taxon>
        <taxon>Anaerovoracaceae</taxon>
        <taxon>Aminipila</taxon>
    </lineage>
</organism>